<sequence length="211" mass="24209">MAMPLLASAPEVSKNDTNMKALAELLELLTSLSEKGIDPKSLYAAIDKPPPRLGIHDDEAFTDEAVFIEHNDNHRYACGQCKKVLPNPYLLDLHIRENHDSFFSAMAERKPSYCCFIEECTEKFSTPTDRLEHGVLVHKLPKDFRFDCKPKNKKKTNKPKNKSKDEFVDLSMEIDKGPEKKIHELHKKIHYLGIPFQNMEVKKKELTLMAS</sequence>
<feature type="domain" description="C2H2-type" evidence="1">
    <location>
        <begin position="115"/>
        <end position="138"/>
    </location>
</feature>
<evidence type="ECO:0000259" key="1">
    <source>
        <dbReference type="PROSITE" id="PS00028"/>
    </source>
</evidence>
<organism evidence="2 3">
    <name type="scientific">Manduca sexta</name>
    <name type="common">Tobacco hawkmoth</name>
    <name type="synonym">Tobacco hornworm</name>
    <dbReference type="NCBI Taxonomy" id="7130"/>
    <lineage>
        <taxon>Eukaryota</taxon>
        <taxon>Metazoa</taxon>
        <taxon>Ecdysozoa</taxon>
        <taxon>Arthropoda</taxon>
        <taxon>Hexapoda</taxon>
        <taxon>Insecta</taxon>
        <taxon>Pterygota</taxon>
        <taxon>Neoptera</taxon>
        <taxon>Endopterygota</taxon>
        <taxon>Lepidoptera</taxon>
        <taxon>Glossata</taxon>
        <taxon>Ditrysia</taxon>
        <taxon>Bombycoidea</taxon>
        <taxon>Sphingidae</taxon>
        <taxon>Sphinginae</taxon>
        <taxon>Sphingini</taxon>
        <taxon>Manduca</taxon>
    </lineage>
</organism>
<dbReference type="Proteomes" id="UP000791440">
    <property type="component" value="Unassembled WGS sequence"/>
</dbReference>
<name>A0A922CQ64_MANSE</name>
<evidence type="ECO:0000313" key="3">
    <source>
        <dbReference type="Proteomes" id="UP000791440"/>
    </source>
</evidence>
<dbReference type="PANTHER" id="PTHR21354">
    <property type="entry name" value="ZINC FINGER PROTEIN 511"/>
    <property type="match status" value="1"/>
</dbReference>
<reference evidence="2" key="1">
    <citation type="journal article" date="2016" name="Insect Biochem. Mol. Biol.">
        <title>Multifaceted biological insights from a draft genome sequence of the tobacco hornworm moth, Manduca sexta.</title>
        <authorList>
            <person name="Kanost M.R."/>
            <person name="Arrese E.L."/>
            <person name="Cao X."/>
            <person name="Chen Y.R."/>
            <person name="Chellapilla S."/>
            <person name="Goldsmith M.R."/>
            <person name="Grosse-Wilde E."/>
            <person name="Heckel D.G."/>
            <person name="Herndon N."/>
            <person name="Jiang H."/>
            <person name="Papanicolaou A."/>
            <person name="Qu J."/>
            <person name="Soulages J.L."/>
            <person name="Vogel H."/>
            <person name="Walters J."/>
            <person name="Waterhouse R.M."/>
            <person name="Ahn S.J."/>
            <person name="Almeida F.C."/>
            <person name="An C."/>
            <person name="Aqrawi P."/>
            <person name="Bretschneider A."/>
            <person name="Bryant W.B."/>
            <person name="Bucks S."/>
            <person name="Chao H."/>
            <person name="Chevignon G."/>
            <person name="Christen J.M."/>
            <person name="Clarke D.F."/>
            <person name="Dittmer N.T."/>
            <person name="Ferguson L.C.F."/>
            <person name="Garavelou S."/>
            <person name="Gordon K.H.J."/>
            <person name="Gunaratna R.T."/>
            <person name="Han Y."/>
            <person name="Hauser F."/>
            <person name="He Y."/>
            <person name="Heidel-Fischer H."/>
            <person name="Hirsh A."/>
            <person name="Hu Y."/>
            <person name="Jiang H."/>
            <person name="Kalra D."/>
            <person name="Klinner C."/>
            <person name="Konig C."/>
            <person name="Kovar C."/>
            <person name="Kroll A.R."/>
            <person name="Kuwar S.S."/>
            <person name="Lee S.L."/>
            <person name="Lehman R."/>
            <person name="Li K."/>
            <person name="Li Z."/>
            <person name="Liang H."/>
            <person name="Lovelace S."/>
            <person name="Lu Z."/>
            <person name="Mansfield J.H."/>
            <person name="McCulloch K.J."/>
            <person name="Mathew T."/>
            <person name="Morton B."/>
            <person name="Muzny D.M."/>
            <person name="Neunemann D."/>
            <person name="Ongeri F."/>
            <person name="Pauchet Y."/>
            <person name="Pu L.L."/>
            <person name="Pyrousis I."/>
            <person name="Rao X.J."/>
            <person name="Redding A."/>
            <person name="Roesel C."/>
            <person name="Sanchez-Gracia A."/>
            <person name="Schaack S."/>
            <person name="Shukla A."/>
            <person name="Tetreau G."/>
            <person name="Wang Y."/>
            <person name="Xiong G.H."/>
            <person name="Traut W."/>
            <person name="Walsh T.K."/>
            <person name="Worley K.C."/>
            <person name="Wu D."/>
            <person name="Wu W."/>
            <person name="Wu Y.Q."/>
            <person name="Zhang X."/>
            <person name="Zou Z."/>
            <person name="Zucker H."/>
            <person name="Briscoe A.D."/>
            <person name="Burmester T."/>
            <person name="Clem R.J."/>
            <person name="Feyereisen R."/>
            <person name="Grimmelikhuijzen C.J.P."/>
            <person name="Hamodrakas S.J."/>
            <person name="Hansson B.S."/>
            <person name="Huguet E."/>
            <person name="Jermiin L.S."/>
            <person name="Lan Q."/>
            <person name="Lehman H.K."/>
            <person name="Lorenzen M."/>
            <person name="Merzendorfer H."/>
            <person name="Michalopoulos I."/>
            <person name="Morton D.B."/>
            <person name="Muthukrishnan S."/>
            <person name="Oakeshott J.G."/>
            <person name="Palmer W."/>
            <person name="Park Y."/>
            <person name="Passarelli A.L."/>
            <person name="Rozas J."/>
            <person name="Schwartz L.M."/>
            <person name="Smith W."/>
            <person name="Southgate A."/>
            <person name="Vilcinskas A."/>
            <person name="Vogt R."/>
            <person name="Wang P."/>
            <person name="Werren J."/>
            <person name="Yu X.Q."/>
            <person name="Zhou J.J."/>
            <person name="Brown S.J."/>
            <person name="Scherer S.E."/>
            <person name="Richards S."/>
            <person name="Blissard G.W."/>
        </authorList>
    </citation>
    <scope>NUCLEOTIDE SEQUENCE</scope>
</reference>
<dbReference type="PROSITE" id="PS00028">
    <property type="entry name" value="ZINC_FINGER_C2H2_1"/>
    <property type="match status" value="2"/>
</dbReference>
<dbReference type="PANTHER" id="PTHR21354:SF0">
    <property type="entry name" value="ZINC FINGER PROTEIN 511"/>
    <property type="match status" value="1"/>
</dbReference>
<dbReference type="InterPro" id="IPR039258">
    <property type="entry name" value="ZNF511"/>
</dbReference>
<keyword evidence="3" id="KW-1185">Reference proteome</keyword>
<gene>
    <name evidence="2" type="ORF">O3G_MSEX009153</name>
</gene>
<dbReference type="EMBL" id="JH668488">
    <property type="protein sequence ID" value="KAG6455315.1"/>
    <property type="molecule type" value="Genomic_DNA"/>
</dbReference>
<evidence type="ECO:0000313" key="2">
    <source>
        <dbReference type="EMBL" id="KAG6455315.1"/>
    </source>
</evidence>
<dbReference type="SMART" id="SM00355">
    <property type="entry name" value="ZnF_C2H2"/>
    <property type="match status" value="2"/>
</dbReference>
<proteinExistence type="predicted"/>
<dbReference type="InterPro" id="IPR013087">
    <property type="entry name" value="Znf_C2H2_type"/>
</dbReference>
<comment type="caution">
    <text evidence="2">The sequence shown here is derived from an EMBL/GenBank/DDBJ whole genome shotgun (WGS) entry which is preliminary data.</text>
</comment>
<protein>
    <recommendedName>
        <fullName evidence="1">C2H2-type domain-containing protein</fullName>
    </recommendedName>
</protein>
<reference evidence="2" key="2">
    <citation type="submission" date="2020-12" db="EMBL/GenBank/DDBJ databases">
        <authorList>
            <person name="Kanost M."/>
        </authorList>
    </citation>
    <scope>NUCLEOTIDE SEQUENCE</scope>
</reference>
<accession>A0A922CQ64</accession>
<dbReference type="AlphaFoldDB" id="A0A922CQ64"/>
<feature type="domain" description="C2H2-type" evidence="1">
    <location>
        <begin position="78"/>
        <end position="99"/>
    </location>
</feature>